<keyword evidence="3" id="KW-0560">Oxidoreductase</keyword>
<dbReference type="InterPro" id="IPR028614">
    <property type="entry name" value="GDP_fucose/colitose_synth"/>
</dbReference>
<dbReference type="InterPro" id="IPR001509">
    <property type="entry name" value="Epimerase_deHydtase"/>
</dbReference>
<comment type="caution">
    <text evidence="6">The sequence shown here is derived from an EMBL/GenBank/DDBJ whole genome shotgun (WGS) entry which is preliminary data.</text>
</comment>
<sequence length="310" mass="33736">MDSNACIYVAGHAGLLGSGLCRTLARDGYTNVITRTHGQLELTNQAAACEFFRREKPEYVFLAAAMAGGIHRNKTFPAEMIYVNLAIQCNVIEAARHVGVKGLLFVGSACSYPRQCDMPLRPEAILTAPLEPTNESFAVAKIAGIRMCQAYRAQYGMRLMSVIPATMYGPGDHFDASGHVVAALMDRFHRAKVAGDAAVSVWGTGRPRREFIYVDDAAEAMVHLMGCYDDGEVVNIGVGEDISIAELAGQIAKVVGYRGRIEFDASKPDGMPRRLLDSSAITALGWRPHVSLAEGLTRTYESYRKKNPDT</sequence>
<evidence type="ECO:0000259" key="5">
    <source>
        <dbReference type="Pfam" id="PF01370"/>
    </source>
</evidence>
<evidence type="ECO:0000256" key="4">
    <source>
        <dbReference type="ARBA" id="ARBA00023235"/>
    </source>
</evidence>
<evidence type="ECO:0000256" key="1">
    <source>
        <dbReference type="ARBA" id="ARBA00005959"/>
    </source>
</evidence>
<dbReference type="GO" id="GO:0016853">
    <property type="term" value="F:isomerase activity"/>
    <property type="evidence" value="ECO:0007669"/>
    <property type="project" value="UniProtKB-KW"/>
</dbReference>
<evidence type="ECO:0000256" key="2">
    <source>
        <dbReference type="ARBA" id="ARBA00022857"/>
    </source>
</evidence>
<keyword evidence="4" id="KW-0413">Isomerase</keyword>
<dbReference type="Gene3D" id="3.40.50.720">
    <property type="entry name" value="NAD(P)-binding Rossmann-like Domain"/>
    <property type="match status" value="1"/>
</dbReference>
<organism evidence="6">
    <name type="scientific">marine sediment metagenome</name>
    <dbReference type="NCBI Taxonomy" id="412755"/>
    <lineage>
        <taxon>unclassified sequences</taxon>
        <taxon>metagenomes</taxon>
        <taxon>ecological metagenomes</taxon>
    </lineage>
</organism>
<name>A0A0F9W4T1_9ZZZZ</name>
<dbReference type="InterPro" id="IPR036291">
    <property type="entry name" value="NAD(P)-bd_dom_sf"/>
</dbReference>
<dbReference type="HAMAP" id="MF_00956">
    <property type="entry name" value="GDP_fucose_synth"/>
    <property type="match status" value="1"/>
</dbReference>
<dbReference type="CDD" id="cd05239">
    <property type="entry name" value="GDP_FS_SDR_e"/>
    <property type="match status" value="1"/>
</dbReference>
<comment type="similarity">
    <text evidence="1">Belongs to the NAD(P)-dependent epimerase/dehydratase family. Fucose synthase subfamily.</text>
</comment>
<dbReference type="EMBL" id="LAZR01000003">
    <property type="protein sequence ID" value="KKO11330.1"/>
    <property type="molecule type" value="Genomic_DNA"/>
</dbReference>
<dbReference type="Pfam" id="PF01370">
    <property type="entry name" value="Epimerase"/>
    <property type="match status" value="1"/>
</dbReference>
<proteinExistence type="inferred from homology"/>
<feature type="domain" description="NAD-dependent epimerase/dehydratase" evidence="5">
    <location>
        <begin position="7"/>
        <end position="237"/>
    </location>
</feature>
<dbReference type="SUPFAM" id="SSF51735">
    <property type="entry name" value="NAD(P)-binding Rossmann-fold domains"/>
    <property type="match status" value="1"/>
</dbReference>
<dbReference type="PANTHER" id="PTHR43238:SF1">
    <property type="entry name" value="GDP-L-FUCOSE SYNTHASE"/>
    <property type="match status" value="1"/>
</dbReference>
<protein>
    <recommendedName>
        <fullName evidence="5">NAD-dependent epimerase/dehydratase domain-containing protein</fullName>
    </recommendedName>
</protein>
<dbReference type="GO" id="GO:0050577">
    <property type="term" value="F:GDP-L-fucose synthase activity"/>
    <property type="evidence" value="ECO:0007669"/>
    <property type="project" value="TreeGrafter"/>
</dbReference>
<gene>
    <name evidence="6" type="ORF">LCGC14_0018110</name>
</gene>
<dbReference type="Gene3D" id="3.90.25.10">
    <property type="entry name" value="UDP-galactose 4-epimerase, domain 1"/>
    <property type="match status" value="1"/>
</dbReference>
<reference evidence="6" key="1">
    <citation type="journal article" date="2015" name="Nature">
        <title>Complex archaea that bridge the gap between prokaryotes and eukaryotes.</title>
        <authorList>
            <person name="Spang A."/>
            <person name="Saw J.H."/>
            <person name="Jorgensen S.L."/>
            <person name="Zaremba-Niedzwiedzka K."/>
            <person name="Martijn J."/>
            <person name="Lind A.E."/>
            <person name="van Eijk R."/>
            <person name="Schleper C."/>
            <person name="Guy L."/>
            <person name="Ettema T.J."/>
        </authorList>
    </citation>
    <scope>NUCLEOTIDE SEQUENCE</scope>
</reference>
<evidence type="ECO:0000313" key="6">
    <source>
        <dbReference type="EMBL" id="KKO11330.1"/>
    </source>
</evidence>
<evidence type="ECO:0000256" key="3">
    <source>
        <dbReference type="ARBA" id="ARBA00023002"/>
    </source>
</evidence>
<dbReference type="PANTHER" id="PTHR43238">
    <property type="entry name" value="GDP-L-FUCOSE SYNTHASE"/>
    <property type="match status" value="1"/>
</dbReference>
<accession>A0A0F9W4T1</accession>
<keyword evidence="2" id="KW-0521">NADP</keyword>
<dbReference type="AlphaFoldDB" id="A0A0F9W4T1"/>